<sequence length="162" mass="18147">MMWTETTLQGGGEHAIERRGNTDQDLADLRFTIREGNGPHRANRVADNGLNSETVPVEEAEAMDSSTADADIDQEAAVRIVDGIGLFGAIEFSALIAKDVLTTEFTSLQVAYDYYNEYNHIKGFSVRRSKVGHRTKQGAKDEIIWHIFVYSREGERDGKHMQ</sequence>
<organism evidence="1 2">
    <name type="scientific">Arachis hypogaea</name>
    <name type="common">Peanut</name>
    <dbReference type="NCBI Taxonomy" id="3818"/>
    <lineage>
        <taxon>Eukaryota</taxon>
        <taxon>Viridiplantae</taxon>
        <taxon>Streptophyta</taxon>
        <taxon>Embryophyta</taxon>
        <taxon>Tracheophyta</taxon>
        <taxon>Spermatophyta</taxon>
        <taxon>Magnoliopsida</taxon>
        <taxon>eudicotyledons</taxon>
        <taxon>Gunneridae</taxon>
        <taxon>Pentapetalae</taxon>
        <taxon>rosids</taxon>
        <taxon>fabids</taxon>
        <taxon>Fabales</taxon>
        <taxon>Fabaceae</taxon>
        <taxon>Papilionoideae</taxon>
        <taxon>50 kb inversion clade</taxon>
        <taxon>dalbergioids sensu lato</taxon>
        <taxon>Dalbergieae</taxon>
        <taxon>Pterocarpus clade</taxon>
        <taxon>Arachis</taxon>
    </lineage>
</organism>
<gene>
    <name evidence="1" type="ORF">Ahy_A09g042702</name>
</gene>
<dbReference type="Proteomes" id="UP000289738">
    <property type="component" value="Chromosome A09"/>
</dbReference>
<proteinExistence type="predicted"/>
<reference evidence="1 2" key="1">
    <citation type="submission" date="2019-01" db="EMBL/GenBank/DDBJ databases">
        <title>Sequencing of cultivated peanut Arachis hypogaea provides insights into genome evolution and oil improvement.</title>
        <authorList>
            <person name="Chen X."/>
        </authorList>
    </citation>
    <scope>NUCLEOTIDE SEQUENCE [LARGE SCALE GENOMIC DNA]</scope>
    <source>
        <strain evidence="2">cv. Fuhuasheng</strain>
        <tissue evidence="1">Leaves</tissue>
    </source>
</reference>
<evidence type="ECO:0008006" key="3">
    <source>
        <dbReference type="Google" id="ProtNLM"/>
    </source>
</evidence>
<dbReference type="AlphaFoldDB" id="A0A445BGL6"/>
<evidence type="ECO:0000313" key="1">
    <source>
        <dbReference type="EMBL" id="RYR37807.1"/>
    </source>
</evidence>
<keyword evidence="2" id="KW-1185">Reference proteome</keyword>
<dbReference type="EMBL" id="SDMP01000009">
    <property type="protein sequence ID" value="RYR37807.1"/>
    <property type="molecule type" value="Genomic_DNA"/>
</dbReference>
<evidence type="ECO:0000313" key="2">
    <source>
        <dbReference type="Proteomes" id="UP000289738"/>
    </source>
</evidence>
<dbReference type="PANTHER" id="PTHR46328">
    <property type="entry name" value="FAR-RED IMPAIRED RESPONSIVE (FAR1) FAMILY PROTEIN-RELATED"/>
    <property type="match status" value="1"/>
</dbReference>
<accession>A0A445BGL6</accession>
<dbReference type="PANTHER" id="PTHR46328:SF27">
    <property type="entry name" value="OS12G0287500 PROTEIN"/>
    <property type="match status" value="1"/>
</dbReference>
<protein>
    <recommendedName>
        <fullName evidence="3">FAR1 domain-containing protein</fullName>
    </recommendedName>
</protein>
<name>A0A445BGL6_ARAHY</name>
<comment type="caution">
    <text evidence="1">The sequence shown here is derived from an EMBL/GenBank/DDBJ whole genome shotgun (WGS) entry which is preliminary data.</text>
</comment>